<evidence type="ECO:0000256" key="1">
    <source>
        <dbReference type="SAM" id="MobiDB-lite"/>
    </source>
</evidence>
<name>A0AAV9U8Z2_9PEZI</name>
<dbReference type="Proteomes" id="UP001373714">
    <property type="component" value="Unassembled WGS sequence"/>
</dbReference>
<comment type="caution">
    <text evidence="2">The sequence shown here is derived from an EMBL/GenBank/DDBJ whole genome shotgun (WGS) entry which is preliminary data.</text>
</comment>
<evidence type="ECO:0000313" key="3">
    <source>
        <dbReference type="Proteomes" id="UP001373714"/>
    </source>
</evidence>
<feature type="region of interest" description="Disordered" evidence="1">
    <location>
        <begin position="176"/>
        <end position="218"/>
    </location>
</feature>
<reference evidence="2 3" key="1">
    <citation type="submission" date="2019-10" db="EMBL/GenBank/DDBJ databases">
        <authorList>
            <person name="Palmer J.M."/>
        </authorList>
    </citation>
    <scope>NUCLEOTIDE SEQUENCE [LARGE SCALE GENOMIC DNA]</scope>
    <source>
        <strain evidence="2 3">TWF730</strain>
    </source>
</reference>
<dbReference type="AlphaFoldDB" id="A0AAV9U8Z2"/>
<evidence type="ECO:0000313" key="2">
    <source>
        <dbReference type="EMBL" id="KAK6335800.1"/>
    </source>
</evidence>
<protein>
    <submittedName>
        <fullName evidence="2">Uncharacterized protein</fullName>
    </submittedName>
</protein>
<keyword evidence="3" id="KW-1185">Reference proteome</keyword>
<feature type="compositionally biased region" description="Polar residues" evidence="1">
    <location>
        <begin position="196"/>
        <end position="209"/>
    </location>
</feature>
<proteinExistence type="predicted"/>
<gene>
    <name evidence="2" type="ORF">TWF730_003177</name>
</gene>
<accession>A0AAV9U8Z2</accession>
<organism evidence="2 3">
    <name type="scientific">Orbilia blumenaviensis</name>
    <dbReference type="NCBI Taxonomy" id="1796055"/>
    <lineage>
        <taxon>Eukaryota</taxon>
        <taxon>Fungi</taxon>
        <taxon>Dikarya</taxon>
        <taxon>Ascomycota</taxon>
        <taxon>Pezizomycotina</taxon>
        <taxon>Orbiliomycetes</taxon>
        <taxon>Orbiliales</taxon>
        <taxon>Orbiliaceae</taxon>
        <taxon>Orbilia</taxon>
    </lineage>
</organism>
<sequence length="218" mass="24494">MEGRFSIPESDTSAAAGYGYPFPIPGSPGSICANRSLPDEEDDFYLENIEDGEEVQQQDKQHRRTVAARVPPPRPSLHQVPVDYDPMEEWLGQGIAHEPWNSLPSCLRTSQSGLQNYTAMGSQTDIYMKLHEKTWNQSSSHNLATYATQPTLPLDHIRGTYNPLYQWLGQSVKKGPWTPSCPRFPNNVSGMDDDTTGSQHNMDVNQGDGSRNKRKRYP</sequence>
<dbReference type="EMBL" id="JAVHNS010000014">
    <property type="protein sequence ID" value="KAK6335800.1"/>
    <property type="molecule type" value="Genomic_DNA"/>
</dbReference>